<comment type="similarity">
    <text evidence="1">Belongs to the Cu-Zn superoxide dismutase family.</text>
</comment>
<dbReference type="GO" id="GO:0046872">
    <property type="term" value="F:metal ion binding"/>
    <property type="evidence" value="ECO:0007669"/>
    <property type="project" value="InterPro"/>
</dbReference>
<name>A0A1M5AMQ4_9FLAO</name>
<dbReference type="EMBL" id="FQUX01000003">
    <property type="protein sequence ID" value="SHF31513.1"/>
    <property type="molecule type" value="Genomic_DNA"/>
</dbReference>
<dbReference type="AlphaFoldDB" id="A0A1M5AMQ4"/>
<keyword evidence="2" id="KW-0732">Signal</keyword>
<dbReference type="InterPro" id="IPR036423">
    <property type="entry name" value="SOD-like_Cu/Zn_dom_sf"/>
</dbReference>
<reference evidence="4" key="1">
    <citation type="submission" date="2016-11" db="EMBL/GenBank/DDBJ databases">
        <authorList>
            <person name="Varghese N."/>
            <person name="Submissions S."/>
        </authorList>
    </citation>
    <scope>NUCLEOTIDE SEQUENCE [LARGE SCALE GENOMIC DNA]</scope>
    <source>
        <strain evidence="4">DSM 17539</strain>
    </source>
</reference>
<evidence type="ECO:0000256" key="1">
    <source>
        <dbReference type="ARBA" id="ARBA00010457"/>
    </source>
</evidence>
<gene>
    <name evidence="3" type="ORF">SAMN03080594_103318</name>
</gene>
<accession>A0A1M5AMQ4</accession>
<feature type="chain" id="PRO_5011979463" description="CHRD domain-containing protein" evidence="2">
    <location>
        <begin position="22"/>
        <end position="166"/>
    </location>
</feature>
<dbReference type="GO" id="GO:0006801">
    <property type="term" value="P:superoxide metabolic process"/>
    <property type="evidence" value="ECO:0007669"/>
    <property type="project" value="InterPro"/>
</dbReference>
<evidence type="ECO:0008006" key="5">
    <source>
        <dbReference type="Google" id="ProtNLM"/>
    </source>
</evidence>
<dbReference type="OrthoDB" id="1177316at2"/>
<dbReference type="SUPFAM" id="SSF49329">
    <property type="entry name" value="Cu,Zn superoxide dismutase-like"/>
    <property type="match status" value="1"/>
</dbReference>
<sequence>MTHTSIKIISLLFLVFFTASCEQEMPEAALEVAEGGGTLRNYTAYTIDAADPSGSNVYGRVVFWKGTLDRTLVQISLYNTIEGQQHPAIILEGVTGVETTTLLTLDTVSGDTGELNDNKFYVISDTSFYDGLLDLDAHINIYLSETDNTIVASGNIGGNSDPVESN</sequence>
<dbReference type="Proteomes" id="UP000184406">
    <property type="component" value="Unassembled WGS sequence"/>
</dbReference>
<evidence type="ECO:0000313" key="4">
    <source>
        <dbReference type="Proteomes" id="UP000184406"/>
    </source>
</evidence>
<dbReference type="RefSeq" id="WP_084532570.1">
    <property type="nucleotide sequence ID" value="NZ_FQUX01000003.1"/>
</dbReference>
<dbReference type="PROSITE" id="PS51257">
    <property type="entry name" value="PROKAR_LIPOPROTEIN"/>
    <property type="match status" value="1"/>
</dbReference>
<proteinExistence type="inferred from homology"/>
<organism evidence="3 4">
    <name type="scientific">Arenibacter palladensis</name>
    <dbReference type="NCBI Taxonomy" id="237373"/>
    <lineage>
        <taxon>Bacteria</taxon>
        <taxon>Pseudomonadati</taxon>
        <taxon>Bacteroidota</taxon>
        <taxon>Flavobacteriia</taxon>
        <taxon>Flavobacteriales</taxon>
        <taxon>Flavobacteriaceae</taxon>
        <taxon>Arenibacter</taxon>
    </lineage>
</organism>
<evidence type="ECO:0000313" key="3">
    <source>
        <dbReference type="EMBL" id="SHF31513.1"/>
    </source>
</evidence>
<keyword evidence="4" id="KW-1185">Reference proteome</keyword>
<evidence type="ECO:0000256" key="2">
    <source>
        <dbReference type="SAM" id="SignalP"/>
    </source>
</evidence>
<feature type="signal peptide" evidence="2">
    <location>
        <begin position="1"/>
        <end position="21"/>
    </location>
</feature>
<protein>
    <recommendedName>
        <fullName evidence="5">CHRD domain-containing protein</fullName>
    </recommendedName>
</protein>